<dbReference type="Proteomes" id="UP000005695">
    <property type="component" value="Unassembled WGS sequence"/>
</dbReference>
<feature type="binding site" evidence="9">
    <location>
        <position position="16"/>
    </location>
    <ligand>
        <name>a divalent metal cation</name>
        <dbReference type="ChEBI" id="CHEBI:60240"/>
    </ligand>
</feature>
<dbReference type="RefSeq" id="WP_006001103.1">
    <property type="nucleotide sequence ID" value="NZ_AAEW02000011.1"/>
</dbReference>
<comment type="similarity">
    <text evidence="4 9">Belongs to the SurE nucleotidase family.</text>
</comment>
<name>Q1JYK3_DESA6</name>
<keyword evidence="7 9" id="KW-0547">Nucleotide-binding</keyword>
<dbReference type="PANTHER" id="PTHR30457:SF12">
    <property type="entry name" value="5'_3'-NUCLEOTIDASE SURE"/>
    <property type="match status" value="1"/>
</dbReference>
<dbReference type="InterPro" id="IPR036523">
    <property type="entry name" value="SurE-like_sf"/>
</dbReference>
<dbReference type="InterPro" id="IPR002828">
    <property type="entry name" value="SurE-like_Pase/nucleotidase"/>
</dbReference>
<dbReference type="Gene3D" id="3.40.1210.10">
    <property type="entry name" value="Survival protein SurE-like phosphatase/nucleotidase"/>
    <property type="match status" value="1"/>
</dbReference>
<comment type="function">
    <text evidence="9">Nucleotidase that shows phosphatase activity on nucleoside 5'-monophosphates.</text>
</comment>
<evidence type="ECO:0000259" key="10">
    <source>
        <dbReference type="Pfam" id="PF01975"/>
    </source>
</evidence>
<dbReference type="EMBL" id="AAEW02000011">
    <property type="protein sequence ID" value="EAT15412.1"/>
    <property type="molecule type" value="Genomic_DNA"/>
</dbReference>
<feature type="binding site" evidence="9">
    <location>
        <position position="46"/>
    </location>
    <ligand>
        <name>a divalent metal cation</name>
        <dbReference type="ChEBI" id="CHEBI:60240"/>
    </ligand>
</feature>
<dbReference type="Pfam" id="PF01975">
    <property type="entry name" value="SurE"/>
    <property type="match status" value="1"/>
</dbReference>
<protein>
    <recommendedName>
        <fullName evidence="9">5'-nucleotidase SurE</fullName>
        <ecNumber evidence="9">3.1.3.5</ecNumber>
    </recommendedName>
    <alternativeName>
        <fullName evidence="9">Nucleoside 5'-monophosphate phosphohydrolase</fullName>
    </alternativeName>
</protein>
<sequence>MTDALQPPLIMVTNDDGILAPGIQSLADALQSLGEVVVVAPDRERSAAGHSLTLHQPVRADQISENHFAVDGTPTDCVNLAIHGLLPYRPALVVSGINRGSNLADDITYSGTVAAAMEAMLMQVPALAVSLEIVADKVADYSFASHYAYVVARQILEHGLPHDTFLNLNVPYGTPKGVRITRQGKRLYDNKIERKQDPRGRTYYWLGGNLLGFNRQKECDCGAIADGYASLTPLHLDLTNYQSVQHLSGWELDS</sequence>
<comment type="subcellular location">
    <subcellularLocation>
        <location evidence="3 9">Cytoplasm</location>
    </subcellularLocation>
</comment>
<dbReference type="SUPFAM" id="SSF64167">
    <property type="entry name" value="SurE-like"/>
    <property type="match status" value="1"/>
</dbReference>
<reference evidence="11" key="1">
    <citation type="submission" date="2006-05" db="EMBL/GenBank/DDBJ databases">
        <title>Annotation of the draft genome assembly of Desulfuromonas acetoxidans DSM 684.</title>
        <authorList>
            <consortium name="US DOE Joint Genome Institute (JGI-ORNL)"/>
            <person name="Larimer F."/>
            <person name="Land M."/>
            <person name="Hauser L."/>
        </authorList>
    </citation>
    <scope>NUCLEOTIDE SEQUENCE [LARGE SCALE GENOMIC DNA]</scope>
    <source>
        <strain evidence="11">DSM 684</strain>
    </source>
</reference>
<dbReference type="PANTHER" id="PTHR30457">
    <property type="entry name" value="5'-NUCLEOTIDASE SURE"/>
    <property type="match status" value="1"/>
</dbReference>
<evidence type="ECO:0000256" key="1">
    <source>
        <dbReference type="ARBA" id="ARBA00000815"/>
    </source>
</evidence>
<comment type="cofactor">
    <cofactor evidence="9">
        <name>a divalent metal cation</name>
        <dbReference type="ChEBI" id="CHEBI:60240"/>
    </cofactor>
    <text evidence="9">Binds 1 divalent metal cation per subunit.</text>
</comment>
<dbReference type="GO" id="GO:0004309">
    <property type="term" value="F:exopolyphosphatase activity"/>
    <property type="evidence" value="ECO:0007669"/>
    <property type="project" value="TreeGrafter"/>
</dbReference>
<evidence type="ECO:0000313" key="12">
    <source>
        <dbReference type="Proteomes" id="UP000005695"/>
    </source>
</evidence>
<dbReference type="GO" id="GO:0000166">
    <property type="term" value="F:nucleotide binding"/>
    <property type="evidence" value="ECO:0007669"/>
    <property type="project" value="UniProtKB-KW"/>
</dbReference>
<keyword evidence="12" id="KW-1185">Reference proteome</keyword>
<reference evidence="11" key="2">
    <citation type="submission" date="2006-05" db="EMBL/GenBank/DDBJ databases">
        <title>Sequencing of the draft genome and assembly of Desulfuromonas acetoxidans DSM 684.</title>
        <authorList>
            <consortium name="US DOE Joint Genome Institute (JGI-PGF)"/>
            <person name="Copeland A."/>
            <person name="Lucas S."/>
            <person name="Lapidus A."/>
            <person name="Barry K."/>
            <person name="Detter J.C."/>
            <person name="Glavina del Rio T."/>
            <person name="Hammon N."/>
            <person name="Israni S."/>
            <person name="Dalin E."/>
            <person name="Tice H."/>
            <person name="Bruce D."/>
            <person name="Pitluck S."/>
            <person name="Richardson P."/>
        </authorList>
    </citation>
    <scope>NUCLEOTIDE SEQUENCE [LARGE SCALE GENOMIC DNA]</scope>
    <source>
        <strain evidence="11">DSM 684</strain>
    </source>
</reference>
<feature type="domain" description="Survival protein SurE-like phosphatase/nucleotidase" evidence="10">
    <location>
        <begin position="10"/>
        <end position="189"/>
    </location>
</feature>
<dbReference type="NCBIfam" id="NF001490">
    <property type="entry name" value="PRK00346.1-4"/>
    <property type="match status" value="1"/>
</dbReference>
<dbReference type="HAMAP" id="MF_00060">
    <property type="entry name" value="SurE"/>
    <property type="match status" value="1"/>
</dbReference>
<evidence type="ECO:0000256" key="3">
    <source>
        <dbReference type="ARBA" id="ARBA00004496"/>
    </source>
</evidence>
<dbReference type="GO" id="GO:0005737">
    <property type="term" value="C:cytoplasm"/>
    <property type="evidence" value="ECO:0007669"/>
    <property type="project" value="UniProtKB-SubCell"/>
</dbReference>
<accession>Q1JYK3</accession>
<organism evidence="11 12">
    <name type="scientific">Desulfuromonas acetoxidans (strain DSM 684 / 11070)</name>
    <dbReference type="NCBI Taxonomy" id="281689"/>
    <lineage>
        <taxon>Bacteria</taxon>
        <taxon>Pseudomonadati</taxon>
        <taxon>Thermodesulfobacteriota</taxon>
        <taxon>Desulfuromonadia</taxon>
        <taxon>Desulfuromonadales</taxon>
        <taxon>Desulfuromonadaceae</taxon>
        <taxon>Desulfuromonas</taxon>
    </lineage>
</organism>
<evidence type="ECO:0000313" key="11">
    <source>
        <dbReference type="EMBL" id="EAT15412.1"/>
    </source>
</evidence>
<dbReference type="GO" id="GO:0046872">
    <property type="term" value="F:metal ion binding"/>
    <property type="evidence" value="ECO:0007669"/>
    <property type="project" value="UniProtKB-UniRule"/>
</dbReference>
<dbReference type="AlphaFoldDB" id="Q1JYK3"/>
<evidence type="ECO:0000256" key="6">
    <source>
        <dbReference type="ARBA" id="ARBA00022723"/>
    </source>
</evidence>
<feature type="binding site" evidence="9">
    <location>
        <position position="98"/>
    </location>
    <ligand>
        <name>a divalent metal cation</name>
        <dbReference type="ChEBI" id="CHEBI:60240"/>
    </ligand>
</feature>
<dbReference type="NCBIfam" id="NF001492">
    <property type="entry name" value="PRK00346.2-2"/>
    <property type="match status" value="1"/>
</dbReference>
<evidence type="ECO:0000256" key="5">
    <source>
        <dbReference type="ARBA" id="ARBA00022490"/>
    </source>
</evidence>
<proteinExistence type="inferred from homology"/>
<evidence type="ECO:0000256" key="9">
    <source>
        <dbReference type="HAMAP-Rule" id="MF_00060"/>
    </source>
</evidence>
<comment type="cofactor">
    <cofactor evidence="2">
        <name>Mg(2+)</name>
        <dbReference type="ChEBI" id="CHEBI:18420"/>
    </cofactor>
</comment>
<keyword evidence="8 9" id="KW-0378">Hydrolase</keyword>
<dbReference type="GO" id="GO:0008253">
    <property type="term" value="F:5'-nucleotidase activity"/>
    <property type="evidence" value="ECO:0007669"/>
    <property type="project" value="UniProtKB-UniRule"/>
</dbReference>
<dbReference type="FunFam" id="3.40.1210.10:FF:000001">
    <property type="entry name" value="5'/3'-nucleotidase SurE"/>
    <property type="match status" value="1"/>
</dbReference>
<comment type="catalytic activity">
    <reaction evidence="1 9">
        <text>a ribonucleoside 5'-phosphate + H2O = a ribonucleoside + phosphate</text>
        <dbReference type="Rhea" id="RHEA:12484"/>
        <dbReference type="ChEBI" id="CHEBI:15377"/>
        <dbReference type="ChEBI" id="CHEBI:18254"/>
        <dbReference type="ChEBI" id="CHEBI:43474"/>
        <dbReference type="ChEBI" id="CHEBI:58043"/>
        <dbReference type="EC" id="3.1.3.5"/>
    </reaction>
</comment>
<evidence type="ECO:0000256" key="2">
    <source>
        <dbReference type="ARBA" id="ARBA00001946"/>
    </source>
</evidence>
<keyword evidence="6 9" id="KW-0479">Metal-binding</keyword>
<feature type="binding site" evidence="9">
    <location>
        <position position="15"/>
    </location>
    <ligand>
        <name>a divalent metal cation</name>
        <dbReference type="ChEBI" id="CHEBI:60240"/>
    </ligand>
</feature>
<dbReference type="OrthoDB" id="9780815at2"/>
<dbReference type="GO" id="GO:0008254">
    <property type="term" value="F:3'-nucleotidase activity"/>
    <property type="evidence" value="ECO:0007669"/>
    <property type="project" value="TreeGrafter"/>
</dbReference>
<evidence type="ECO:0000256" key="7">
    <source>
        <dbReference type="ARBA" id="ARBA00022741"/>
    </source>
</evidence>
<keyword evidence="5 9" id="KW-0963">Cytoplasm</keyword>
<comment type="caution">
    <text evidence="11">The sequence shown here is derived from an EMBL/GenBank/DDBJ whole genome shotgun (WGS) entry which is preliminary data.</text>
</comment>
<dbReference type="EC" id="3.1.3.5" evidence="9"/>
<dbReference type="NCBIfam" id="TIGR00087">
    <property type="entry name" value="surE"/>
    <property type="match status" value="1"/>
</dbReference>
<dbReference type="InterPro" id="IPR030048">
    <property type="entry name" value="SurE"/>
</dbReference>
<evidence type="ECO:0000256" key="8">
    <source>
        <dbReference type="ARBA" id="ARBA00022801"/>
    </source>
</evidence>
<evidence type="ECO:0000256" key="4">
    <source>
        <dbReference type="ARBA" id="ARBA00011062"/>
    </source>
</evidence>
<gene>
    <name evidence="9" type="primary">surE</name>
    <name evidence="11" type="ORF">Dace_1076</name>
</gene>